<protein>
    <submittedName>
        <fullName evidence="2">Helix-turn-helix domain-containing protein</fullName>
    </submittedName>
</protein>
<feature type="domain" description="Helix-turn-helix" evidence="1">
    <location>
        <begin position="16"/>
        <end position="64"/>
    </location>
</feature>
<dbReference type="SUPFAM" id="SSF46955">
    <property type="entry name" value="Putative DNA-binding domain"/>
    <property type="match status" value="1"/>
</dbReference>
<dbReference type="Gene3D" id="1.10.1660.10">
    <property type="match status" value="1"/>
</dbReference>
<dbReference type="InterPro" id="IPR009061">
    <property type="entry name" value="DNA-bd_dom_put_sf"/>
</dbReference>
<evidence type="ECO:0000313" key="2">
    <source>
        <dbReference type="EMBL" id="TBT94501.1"/>
    </source>
</evidence>
<reference evidence="2 3" key="1">
    <citation type="submission" date="2019-01" db="EMBL/GenBank/DDBJ databases">
        <title>Lactibacter flavus gen. nov., sp. nov., a novel bacterium of the family Propionibacteriaceae isolated from raw milk and dairy products.</title>
        <authorList>
            <person name="Huptas C."/>
            <person name="Wenning M."/>
            <person name="Breitenwieser F."/>
            <person name="Doll E."/>
            <person name="Von Neubeck M."/>
            <person name="Busse H.-J."/>
            <person name="Scherer S."/>
        </authorList>
    </citation>
    <scope>NUCLEOTIDE SEQUENCE [LARGE SCALE GENOMIC DNA]</scope>
    <source>
        <strain evidence="3">DSM 22130 / JCM 15804 / WR061</strain>
    </source>
</reference>
<keyword evidence="3" id="KW-1185">Reference proteome</keyword>
<dbReference type="Pfam" id="PF12728">
    <property type="entry name" value="HTH_17"/>
    <property type="match status" value="1"/>
</dbReference>
<gene>
    <name evidence="2" type="ORF">ET996_09865</name>
</gene>
<evidence type="ECO:0000259" key="1">
    <source>
        <dbReference type="Pfam" id="PF12728"/>
    </source>
</evidence>
<accession>A0A4V2JT14</accession>
<dbReference type="EMBL" id="SDMR01000012">
    <property type="protein sequence ID" value="TBT94501.1"/>
    <property type="molecule type" value="Genomic_DNA"/>
</dbReference>
<name>A0A4V2JT14_PROTD</name>
<evidence type="ECO:0000313" key="3">
    <source>
        <dbReference type="Proteomes" id="UP000291933"/>
    </source>
</evidence>
<dbReference type="RefSeq" id="WP_131172399.1">
    <property type="nucleotide sequence ID" value="NZ_FXTL01000012.1"/>
</dbReference>
<dbReference type="CDD" id="cd04762">
    <property type="entry name" value="HTH_MerR-trunc"/>
    <property type="match status" value="1"/>
</dbReference>
<dbReference type="Proteomes" id="UP000291933">
    <property type="component" value="Unassembled WGS sequence"/>
</dbReference>
<dbReference type="OrthoDB" id="3431031at2"/>
<organism evidence="2 3">
    <name type="scientific">Propioniciclava tarda</name>
    <dbReference type="NCBI Taxonomy" id="433330"/>
    <lineage>
        <taxon>Bacteria</taxon>
        <taxon>Bacillati</taxon>
        <taxon>Actinomycetota</taxon>
        <taxon>Actinomycetes</taxon>
        <taxon>Propionibacteriales</taxon>
        <taxon>Propionibacteriaceae</taxon>
        <taxon>Propioniciclava</taxon>
    </lineage>
</organism>
<dbReference type="InterPro" id="IPR041657">
    <property type="entry name" value="HTH_17"/>
</dbReference>
<comment type="caution">
    <text evidence="2">The sequence shown here is derived from an EMBL/GenBank/DDBJ whole genome shotgun (WGS) entry which is preliminary data.</text>
</comment>
<sequence length="217" mass="23214">MRTATARVPTPDSEVWLSVHDASAMLGVSPATLRRWSVAGEIEAFTTPGGHRRFALSTLRALLRMSSQTPVRLAALGESSERLVKVIRRHARSASGNCSWLRGVADENRETLREQSRAMVQGLVGYLDAATPDAQDAALSDAETAARVVGAMSAAHGGDLVESFGVFLRFRSLVMRELCSLAVRRSLSTPEATTLLTRGGEAVDRMLAAMVDAHAAA</sequence>
<proteinExistence type="predicted"/>
<dbReference type="AlphaFoldDB" id="A0A4V2JT14"/>